<feature type="region of interest" description="Disordered" evidence="16">
    <location>
        <begin position="473"/>
        <end position="500"/>
    </location>
</feature>
<keyword evidence="11" id="KW-0804">Transcription</keyword>
<keyword evidence="4" id="KW-0808">Transferase</keyword>
<keyword evidence="10" id="KW-0010">Activator</keyword>
<feature type="region of interest" description="Disordered" evidence="16">
    <location>
        <begin position="612"/>
        <end position="731"/>
    </location>
</feature>
<comment type="function">
    <text evidence="1">Acetyltransferase enzyme. Acetylates histones, giving a specific tag for transcriptional activation.</text>
</comment>
<feature type="compositionally biased region" description="Low complexity" evidence="16">
    <location>
        <begin position="1"/>
        <end position="16"/>
    </location>
</feature>
<keyword evidence="13" id="KW-0012">Acyltransferase</keyword>
<keyword evidence="9" id="KW-0805">Transcription regulation</keyword>
<dbReference type="CDD" id="cd15614">
    <property type="entry name" value="PHD_HAC_like"/>
    <property type="match status" value="1"/>
</dbReference>
<dbReference type="OrthoDB" id="899at2759"/>
<evidence type="ECO:0000313" key="20">
    <source>
        <dbReference type="EMBL" id="KAH7281756.1"/>
    </source>
</evidence>
<evidence type="ECO:0000256" key="16">
    <source>
        <dbReference type="SAM" id="MobiDB-lite"/>
    </source>
</evidence>
<feature type="compositionally biased region" description="Polar residues" evidence="16">
    <location>
        <begin position="674"/>
        <end position="683"/>
    </location>
</feature>
<dbReference type="OMA" id="CIDEMER"/>
<keyword evidence="8" id="KW-0156">Chromatin regulator</keyword>
<feature type="domain" description="TAZ-type" evidence="17">
    <location>
        <begin position="1441"/>
        <end position="1524"/>
    </location>
</feature>
<name>A0A8T2QDJ1_CERRI</name>
<dbReference type="PROSITE" id="PS01357">
    <property type="entry name" value="ZF_ZZ_1"/>
    <property type="match status" value="1"/>
</dbReference>
<evidence type="ECO:0000256" key="12">
    <source>
        <dbReference type="ARBA" id="ARBA00023242"/>
    </source>
</evidence>
<dbReference type="GO" id="GO:0005667">
    <property type="term" value="C:transcription regulator complex"/>
    <property type="evidence" value="ECO:0007669"/>
    <property type="project" value="TreeGrafter"/>
</dbReference>
<dbReference type="Pfam" id="PF08214">
    <property type="entry name" value="HAT_KAT11"/>
    <property type="match status" value="1"/>
</dbReference>
<comment type="caution">
    <text evidence="20">The sequence shown here is derived from an EMBL/GenBank/DDBJ whole genome shotgun (WGS) entry which is preliminary data.</text>
</comment>
<dbReference type="SMART" id="SM00291">
    <property type="entry name" value="ZnF_ZZ"/>
    <property type="match status" value="2"/>
</dbReference>
<evidence type="ECO:0000256" key="8">
    <source>
        <dbReference type="ARBA" id="ARBA00022853"/>
    </source>
</evidence>
<feature type="domain" description="ZZ-type" evidence="18">
    <location>
        <begin position="1260"/>
        <end position="1324"/>
    </location>
</feature>
<evidence type="ECO:0000256" key="4">
    <source>
        <dbReference type="ARBA" id="ARBA00022679"/>
    </source>
</evidence>
<dbReference type="PROSITE" id="PS51727">
    <property type="entry name" value="CBP_P300_HAT"/>
    <property type="match status" value="1"/>
</dbReference>
<dbReference type="InterPro" id="IPR011011">
    <property type="entry name" value="Znf_FYVE_PHD"/>
</dbReference>
<comment type="catalytic activity">
    <reaction evidence="14">
        <text>L-lysyl-[protein] + acetyl-CoA = N(6)-acetyl-L-lysyl-[protein] + CoA + H(+)</text>
        <dbReference type="Rhea" id="RHEA:45948"/>
        <dbReference type="Rhea" id="RHEA-COMP:9752"/>
        <dbReference type="Rhea" id="RHEA-COMP:10731"/>
        <dbReference type="ChEBI" id="CHEBI:15378"/>
        <dbReference type="ChEBI" id="CHEBI:29969"/>
        <dbReference type="ChEBI" id="CHEBI:57287"/>
        <dbReference type="ChEBI" id="CHEBI:57288"/>
        <dbReference type="ChEBI" id="CHEBI:61930"/>
        <dbReference type="EC" id="2.3.1.48"/>
    </reaction>
</comment>
<dbReference type="InterPro" id="IPR019787">
    <property type="entry name" value="Znf_PHD-finger"/>
</dbReference>
<dbReference type="Pfam" id="PF02135">
    <property type="entry name" value="zf-TAZ"/>
    <property type="match status" value="2"/>
</dbReference>
<feature type="domain" description="ZZ-type" evidence="18">
    <location>
        <begin position="1381"/>
        <end position="1434"/>
    </location>
</feature>
<dbReference type="InterPro" id="IPR019786">
    <property type="entry name" value="Zinc_finger_PHD-type_CS"/>
</dbReference>
<dbReference type="PROSITE" id="PS50134">
    <property type="entry name" value="ZF_TAZ"/>
    <property type="match status" value="2"/>
</dbReference>
<accession>A0A8T2QDJ1</accession>
<dbReference type="PANTHER" id="PTHR13808">
    <property type="entry name" value="CBP/P300-RELATED"/>
    <property type="match status" value="1"/>
</dbReference>
<evidence type="ECO:0000256" key="2">
    <source>
        <dbReference type="ARBA" id="ARBA00004123"/>
    </source>
</evidence>
<comment type="subcellular location">
    <subcellularLocation>
        <location evidence="2">Nucleus</location>
    </subcellularLocation>
</comment>
<feature type="domain" description="CBP/p300-type HAT" evidence="19">
    <location>
        <begin position="942"/>
        <end position="1379"/>
    </location>
</feature>
<evidence type="ECO:0000256" key="11">
    <source>
        <dbReference type="ARBA" id="ARBA00023163"/>
    </source>
</evidence>
<evidence type="ECO:0000256" key="6">
    <source>
        <dbReference type="ARBA" id="ARBA00022771"/>
    </source>
</evidence>
<dbReference type="GO" id="GO:0000123">
    <property type="term" value="C:histone acetyltransferase complex"/>
    <property type="evidence" value="ECO:0007669"/>
    <property type="project" value="TreeGrafter"/>
</dbReference>
<dbReference type="PROSITE" id="PS01359">
    <property type="entry name" value="ZF_PHD_1"/>
    <property type="match status" value="1"/>
</dbReference>
<keyword evidence="5" id="KW-0479">Metal-binding</keyword>
<dbReference type="GO" id="GO:0031490">
    <property type="term" value="F:chromatin DNA binding"/>
    <property type="evidence" value="ECO:0007669"/>
    <property type="project" value="TreeGrafter"/>
</dbReference>
<dbReference type="SUPFAM" id="SSF57850">
    <property type="entry name" value="RING/U-box"/>
    <property type="match status" value="2"/>
</dbReference>
<evidence type="ECO:0000259" key="18">
    <source>
        <dbReference type="PROSITE" id="PS50135"/>
    </source>
</evidence>
<dbReference type="SUPFAM" id="SSF57933">
    <property type="entry name" value="TAZ domain"/>
    <property type="match status" value="2"/>
</dbReference>
<evidence type="ECO:0000313" key="21">
    <source>
        <dbReference type="Proteomes" id="UP000825935"/>
    </source>
</evidence>
<dbReference type="GO" id="GO:0004402">
    <property type="term" value="F:histone acetyltransferase activity"/>
    <property type="evidence" value="ECO:0007669"/>
    <property type="project" value="InterPro"/>
</dbReference>
<dbReference type="Gene3D" id="1.20.1020.10">
    <property type="entry name" value="TAZ domain"/>
    <property type="match status" value="2"/>
</dbReference>
<sequence>MQSQAQGGAHQGQNPQVMNNGFPVSRNSLAAGFKLWHKEDDSNLRLQVLSHIQQLVQKRGVEQNLSEIAKDVETALYLDASTREEYADFQTLDLRLYSLMVRLRNSQSQKCFQKGTQPGLAFSKSTTPSSSIGGVHCSSISSGIFGGNNPGGSFSYNIGIPPPVTDFNGNVLASFNGHGPSPVQCFNQGQRFAVNGHGFGVTGIVNPGQNGFNNAGTLTAGSCMIPTPGLNVRSFGPVSKLSESEVRNCPLESSTEVSRLSNIQDHYAGGSAPFRRDSVVSEEATLATARLPENGRAAAKTTDATNFSSVNGGAQGFEQSVIHSQILPHVRQQPLSDGVLGVNMPAVQSGDVLEDTGFYTSTLPTRFDAGNLCSLASGVTNLVTEKQKQQVARNQVAAKGDCLIEGGANGALLYLSPPNDTKRELSSPSQSAYLIEVHDSQYVQEECDGSHWHSQQPHHQNLLVDPQVNPGEQACQANSADTGQSEVVSNDDGTMARKPKDEGNYVRRQQWLLIFLRHVSRCIDSGKCTVTHCAVGRELWKHIAACQVYPCSYPRCSSLKWLLGHHQKCRNPKCPVCGPVRRYFLQHAATLRAKVHNGANMQPDNCRKELASVEVDSPPVKRAKLDTLDTDVPKTMQQTQKYESSDWQDKLSTSTNGSISPIRPSLDIRKESLCQGTEASSLKQDSHTESSLSASSHSQDHTTRLLGEDTTDLDSSAPNNSTTLQEASSPLRKSEVLIRPSIAVTGIVPSKASIDVKKPEKSRISGISFIESFSPEQIREHISSLRKWIGQSKCKAEKNQAVERQMLPTACSACGVENLHFDPIPIFCTQCGCRIKRNYIYHSTGAGENSFNFCGPCYNSIRDDVLETDGFKVQKSTLVKKKNDEQRVEGWVECDKCKKWQHQICVLFNARINKERSEYVCPDCCIAEMEKSERTCLLGNPVPGAKDLPRTMLSDYLEERLALKLEEEKLERSGSLGKGMEEVPTAEGLVVRVLSSVDKKLDVKPKFLELFQQDDYPKDFMYKSKMVMLFQKIEGVEVCLFGMYVQEFGSENPRPNHRWVYISYLDSVKYFRPDVKTCKGEALRTFVYHEILIGYLDYCKRRGFSSCYIWACPPLKGDDYILYCHPEIQKTPKTDKLREWYLNMIGKAKKEKIVVANRNLYDYFFTTGNDCKAKITAARLPYFDGDYWPGAAEDILQQLEQEKDGYYSQRRGKLNKIVPKRTTKTSSQTDVANSQSKDFQLMSKLGQSIAAMKEDFIIVQMHHACSRCRIFIITGQRWFCQQCSGSFQLCASCYEEHEKLEDEDKHPAGKKEFHQLFLDEVCDVSADTKDRDDIMESEFFDNRHAFLSLCQGNQYQYDTLRRAKHSSMMVLYHLHNPNAPAFIASCAMCHSELEAGQGWRCKTCTDFDVCNSCYSSGEIQKHPHVFTVRSSSADLSTASTDWRKQRMLQLRMMLDVLVHASKCVDPSCQYPKCRNMKELFRHGNSCTKRANGGCSNCKRMWFLLTTHARTCKESVCTVPRCIDIRKHLKRAQLQQDSRRRAAVNEMIRQRAAEAAGTQC</sequence>
<evidence type="ECO:0000256" key="7">
    <source>
        <dbReference type="ARBA" id="ARBA00022833"/>
    </source>
</evidence>
<gene>
    <name evidence="20" type="ORF">KP509_36G061900</name>
</gene>
<keyword evidence="21" id="KW-1185">Reference proteome</keyword>
<dbReference type="SUPFAM" id="SSF57903">
    <property type="entry name" value="FYVE/PHD zinc finger"/>
    <property type="match status" value="1"/>
</dbReference>
<dbReference type="SMART" id="SM00551">
    <property type="entry name" value="ZnF_TAZ"/>
    <property type="match status" value="2"/>
</dbReference>
<dbReference type="InterPro" id="IPR035898">
    <property type="entry name" value="TAZ_dom_sf"/>
</dbReference>
<evidence type="ECO:0000256" key="1">
    <source>
        <dbReference type="ARBA" id="ARBA00002581"/>
    </source>
</evidence>
<evidence type="ECO:0000256" key="3">
    <source>
        <dbReference type="ARBA" id="ARBA00013184"/>
    </source>
</evidence>
<keyword evidence="7" id="KW-0862">Zinc</keyword>
<dbReference type="InterPro" id="IPR043145">
    <property type="entry name" value="Znf_ZZ_sf"/>
</dbReference>
<dbReference type="Proteomes" id="UP000825935">
    <property type="component" value="Chromosome 36"/>
</dbReference>
<dbReference type="GO" id="GO:0008270">
    <property type="term" value="F:zinc ion binding"/>
    <property type="evidence" value="ECO:0007669"/>
    <property type="project" value="UniProtKB-KW"/>
</dbReference>
<dbReference type="Gene3D" id="3.30.40.10">
    <property type="entry name" value="Zinc/RING finger domain, C3HC4 (zinc finger)"/>
    <property type="match status" value="1"/>
</dbReference>
<evidence type="ECO:0000256" key="15">
    <source>
        <dbReference type="PROSITE-ProRule" id="PRU00228"/>
    </source>
</evidence>
<dbReference type="PROSITE" id="PS50135">
    <property type="entry name" value="ZF_ZZ_2"/>
    <property type="match status" value="2"/>
</dbReference>
<dbReference type="EC" id="2.3.1.48" evidence="3"/>
<dbReference type="GO" id="GO:0005634">
    <property type="term" value="C:nucleus"/>
    <property type="evidence" value="ECO:0007669"/>
    <property type="project" value="UniProtKB-SubCell"/>
</dbReference>
<evidence type="ECO:0000259" key="17">
    <source>
        <dbReference type="PROSITE" id="PS50134"/>
    </source>
</evidence>
<feature type="compositionally biased region" description="Polar residues" evidence="16">
    <location>
        <begin position="713"/>
        <end position="728"/>
    </location>
</feature>
<dbReference type="Pfam" id="PF00628">
    <property type="entry name" value="PHD"/>
    <property type="match status" value="1"/>
</dbReference>
<evidence type="ECO:0000256" key="9">
    <source>
        <dbReference type="ARBA" id="ARBA00023015"/>
    </source>
</evidence>
<evidence type="ECO:0000256" key="13">
    <source>
        <dbReference type="ARBA" id="ARBA00023315"/>
    </source>
</evidence>
<dbReference type="InterPro" id="IPR000197">
    <property type="entry name" value="Znf_TAZ"/>
</dbReference>
<feature type="compositionally biased region" description="Polar residues" evidence="16">
    <location>
        <begin position="650"/>
        <end position="659"/>
    </location>
</feature>
<dbReference type="Gene3D" id="3.30.60.90">
    <property type="match status" value="2"/>
</dbReference>
<dbReference type="EMBL" id="CM035441">
    <property type="protein sequence ID" value="KAH7281756.1"/>
    <property type="molecule type" value="Genomic_DNA"/>
</dbReference>
<evidence type="ECO:0000256" key="10">
    <source>
        <dbReference type="ARBA" id="ARBA00023159"/>
    </source>
</evidence>
<dbReference type="PANTHER" id="PTHR13808:SF1">
    <property type="entry name" value="HISTONE ACETYLTRANSFERASE"/>
    <property type="match status" value="1"/>
</dbReference>
<organism evidence="20 21">
    <name type="scientific">Ceratopteris richardii</name>
    <name type="common">Triangle waterfern</name>
    <dbReference type="NCBI Taxonomy" id="49495"/>
    <lineage>
        <taxon>Eukaryota</taxon>
        <taxon>Viridiplantae</taxon>
        <taxon>Streptophyta</taxon>
        <taxon>Embryophyta</taxon>
        <taxon>Tracheophyta</taxon>
        <taxon>Polypodiopsida</taxon>
        <taxon>Polypodiidae</taxon>
        <taxon>Polypodiales</taxon>
        <taxon>Pteridineae</taxon>
        <taxon>Pteridaceae</taxon>
        <taxon>Parkerioideae</taxon>
        <taxon>Ceratopteris</taxon>
    </lineage>
</organism>
<protein>
    <recommendedName>
        <fullName evidence="3">histone acetyltransferase</fullName>
        <ecNumber evidence="3">2.3.1.48</ecNumber>
    </recommendedName>
</protein>
<feature type="compositionally biased region" description="Polar residues" evidence="16">
    <location>
        <begin position="475"/>
        <end position="492"/>
    </location>
</feature>
<evidence type="ECO:0000259" key="19">
    <source>
        <dbReference type="PROSITE" id="PS51727"/>
    </source>
</evidence>
<dbReference type="GO" id="GO:0045944">
    <property type="term" value="P:positive regulation of transcription by RNA polymerase II"/>
    <property type="evidence" value="ECO:0007669"/>
    <property type="project" value="TreeGrafter"/>
</dbReference>
<dbReference type="SMART" id="SM01250">
    <property type="entry name" value="KAT11"/>
    <property type="match status" value="1"/>
</dbReference>
<dbReference type="InterPro" id="IPR000433">
    <property type="entry name" value="Znf_ZZ"/>
</dbReference>
<proteinExistence type="predicted"/>
<dbReference type="GO" id="GO:0003713">
    <property type="term" value="F:transcription coactivator activity"/>
    <property type="evidence" value="ECO:0007669"/>
    <property type="project" value="TreeGrafter"/>
</dbReference>
<reference evidence="20" key="1">
    <citation type="submission" date="2021-08" db="EMBL/GenBank/DDBJ databases">
        <title>WGS assembly of Ceratopteris richardii.</title>
        <authorList>
            <person name="Marchant D.B."/>
            <person name="Chen G."/>
            <person name="Jenkins J."/>
            <person name="Shu S."/>
            <person name="Leebens-Mack J."/>
            <person name="Grimwood J."/>
            <person name="Schmutz J."/>
            <person name="Soltis P."/>
            <person name="Soltis D."/>
            <person name="Chen Z.-H."/>
        </authorList>
    </citation>
    <scope>NUCLEOTIDE SEQUENCE</scope>
    <source>
        <strain evidence="20">Whitten #5841</strain>
        <tissue evidence="20">Leaf</tissue>
    </source>
</reference>
<feature type="compositionally biased region" description="Basic and acidic residues" evidence="16">
    <location>
        <begin position="698"/>
        <end position="707"/>
    </location>
</feature>
<dbReference type="InterPro" id="IPR013178">
    <property type="entry name" value="Histone_AcTrfase_Rtt109/CBP"/>
</dbReference>
<evidence type="ECO:0000256" key="5">
    <source>
        <dbReference type="ARBA" id="ARBA00022723"/>
    </source>
</evidence>
<dbReference type="InterPro" id="IPR013083">
    <property type="entry name" value="Znf_RING/FYVE/PHD"/>
</dbReference>
<keyword evidence="6 15" id="KW-0863">Zinc-finger</keyword>
<keyword evidence="12" id="KW-0539">Nucleus</keyword>
<dbReference type="InterPro" id="IPR031162">
    <property type="entry name" value="CBP_P300_HAT"/>
</dbReference>
<feature type="domain" description="TAZ-type" evidence="17">
    <location>
        <begin position="499"/>
        <end position="580"/>
    </location>
</feature>
<evidence type="ECO:0000256" key="14">
    <source>
        <dbReference type="ARBA" id="ARBA00048017"/>
    </source>
</evidence>
<feature type="region of interest" description="Disordered" evidence="16">
    <location>
        <begin position="1"/>
        <end position="21"/>
    </location>
</feature>